<dbReference type="Gene3D" id="3.40.50.620">
    <property type="entry name" value="HUPs"/>
    <property type="match status" value="1"/>
</dbReference>
<dbReference type="InterPro" id="IPR045049">
    <property type="entry name" value="Pcy1-like"/>
</dbReference>
<gene>
    <name evidence="3" type="ORF">CPAV1605_519</name>
</gene>
<protein>
    <recommendedName>
        <fullName evidence="1">choline-phosphate cytidylyltransferase</fullName>
        <ecNumber evidence="1">2.7.7.15</ecNumber>
    </recommendedName>
</protein>
<dbReference type="InterPro" id="IPR004821">
    <property type="entry name" value="Cyt_trans-like"/>
</dbReference>
<evidence type="ECO:0000256" key="1">
    <source>
        <dbReference type="ARBA" id="ARBA00026101"/>
    </source>
</evidence>
<accession>A0A5E8CJJ3</accession>
<keyword evidence="3" id="KW-0808">Transferase</keyword>
<dbReference type="GO" id="GO:0004105">
    <property type="term" value="F:choline-phosphate cytidylyltransferase activity"/>
    <property type="evidence" value="ECO:0007669"/>
    <property type="project" value="UniProtKB-EC"/>
</dbReference>
<sequence length="144" mass="16920">MDKKIVYIDGVFDLFHRGHLESFKKAKNIYSNTYLIVGILSDKCAKDYKRLPIICEDDRYEIIKNLKIVDEIIEDPPLIISKEFMDKYKIDLIVHGFANENDANKQQDFFTYPKKIGKFKSIEYYSKLSTTDIINKITKHTLNS</sequence>
<reference evidence="3" key="1">
    <citation type="submission" date="2019-09" db="EMBL/GenBank/DDBJ databases">
        <authorList>
            <person name="Needham M D."/>
        </authorList>
    </citation>
    <scope>NUCLEOTIDE SEQUENCE</scope>
</reference>
<dbReference type="InterPro" id="IPR014729">
    <property type="entry name" value="Rossmann-like_a/b/a_fold"/>
</dbReference>
<dbReference type="Pfam" id="PF01467">
    <property type="entry name" value="CTP_transf_like"/>
    <property type="match status" value="1"/>
</dbReference>
<name>A0A5E8CJJ3_9ZZZZ</name>
<keyword evidence="3" id="KW-0548">Nucleotidyltransferase</keyword>
<dbReference type="PANTHER" id="PTHR10739">
    <property type="entry name" value="CYTIDYLYLTRANSFERASE"/>
    <property type="match status" value="1"/>
</dbReference>
<evidence type="ECO:0000313" key="3">
    <source>
        <dbReference type="EMBL" id="VVU94794.1"/>
    </source>
</evidence>
<dbReference type="GO" id="GO:0031210">
    <property type="term" value="F:phosphatidylcholine binding"/>
    <property type="evidence" value="ECO:0007669"/>
    <property type="project" value="TreeGrafter"/>
</dbReference>
<feature type="domain" description="Cytidyltransferase-like" evidence="2">
    <location>
        <begin position="7"/>
        <end position="135"/>
    </location>
</feature>
<dbReference type="NCBIfam" id="TIGR00125">
    <property type="entry name" value="cyt_tran_rel"/>
    <property type="match status" value="1"/>
</dbReference>
<dbReference type="EMBL" id="CABVLZ010000002">
    <property type="protein sequence ID" value="VVU94794.1"/>
    <property type="molecule type" value="Genomic_DNA"/>
</dbReference>
<dbReference type="PANTHER" id="PTHR10739:SF13">
    <property type="entry name" value="CHOLINE-PHOSPHATE CYTIDYLYLTRANSFERASE"/>
    <property type="match status" value="1"/>
</dbReference>
<dbReference type="EC" id="2.7.7.15" evidence="1"/>
<dbReference type="AlphaFoldDB" id="A0A5E8CJJ3"/>
<evidence type="ECO:0000259" key="2">
    <source>
        <dbReference type="Pfam" id="PF01467"/>
    </source>
</evidence>
<proteinExistence type="predicted"/>
<organism evidence="3">
    <name type="scientific">seawater metagenome</name>
    <dbReference type="NCBI Taxonomy" id="1561972"/>
    <lineage>
        <taxon>unclassified sequences</taxon>
        <taxon>metagenomes</taxon>
        <taxon>ecological metagenomes</taxon>
    </lineage>
</organism>
<dbReference type="SUPFAM" id="SSF52374">
    <property type="entry name" value="Nucleotidylyl transferase"/>
    <property type="match status" value="1"/>
</dbReference>